<organism evidence="2 3">
    <name type="scientific">Micromonospora costi</name>
    <dbReference type="NCBI Taxonomy" id="1530042"/>
    <lineage>
        <taxon>Bacteria</taxon>
        <taxon>Bacillati</taxon>
        <taxon>Actinomycetota</taxon>
        <taxon>Actinomycetes</taxon>
        <taxon>Micromonosporales</taxon>
        <taxon>Micromonosporaceae</taxon>
        <taxon>Micromonospora</taxon>
    </lineage>
</organism>
<name>A0A3A9ZQJ7_9ACTN</name>
<feature type="region of interest" description="Disordered" evidence="1">
    <location>
        <begin position="23"/>
        <end position="55"/>
    </location>
</feature>
<accession>A0A3A9ZQJ7</accession>
<dbReference type="Proteomes" id="UP000279968">
    <property type="component" value="Unassembled WGS sequence"/>
</dbReference>
<reference evidence="2 3" key="1">
    <citation type="journal article" date="2015" name="Int. J. Syst. Evol. Microbiol.">
        <title>Micromonospora costi sp. nov., isolated from a leaf of Costus speciosus.</title>
        <authorList>
            <person name="Thawai C."/>
        </authorList>
    </citation>
    <scope>NUCLEOTIDE SEQUENCE [LARGE SCALE GENOMIC DNA]</scope>
    <source>
        <strain evidence="2 3">CS1-12</strain>
    </source>
</reference>
<evidence type="ECO:0000256" key="1">
    <source>
        <dbReference type="SAM" id="MobiDB-lite"/>
    </source>
</evidence>
<dbReference type="InterPro" id="IPR023393">
    <property type="entry name" value="START-like_dom_sf"/>
</dbReference>
<dbReference type="SUPFAM" id="SSF55961">
    <property type="entry name" value="Bet v1-like"/>
    <property type="match status" value="1"/>
</dbReference>
<dbReference type="AlphaFoldDB" id="A0A3A9ZQJ7"/>
<dbReference type="Gene3D" id="3.30.530.20">
    <property type="match status" value="1"/>
</dbReference>
<keyword evidence="3" id="KW-1185">Reference proteome</keyword>
<gene>
    <name evidence="2" type="ORF">D7193_31955</name>
</gene>
<evidence type="ECO:0000313" key="2">
    <source>
        <dbReference type="EMBL" id="RKN49816.1"/>
    </source>
</evidence>
<feature type="compositionally biased region" description="Low complexity" evidence="1">
    <location>
        <begin position="23"/>
        <end position="41"/>
    </location>
</feature>
<comment type="caution">
    <text evidence="2">The sequence shown here is derived from an EMBL/GenBank/DDBJ whole genome shotgun (WGS) entry which is preliminary data.</text>
</comment>
<evidence type="ECO:0008006" key="4">
    <source>
        <dbReference type="Google" id="ProtNLM"/>
    </source>
</evidence>
<dbReference type="OrthoDB" id="3837807at2"/>
<sequence>MDKTGESYTAARRQLLAHIPATATAPDATDPSGTAPVLPATAPAPPAPAGTSAGAAEQIERIADPLLRERTGRDWQEWFGLLDAVDATGLTHTEIARWLVTVHEVPGWWAQTVTVGYEQARGLRRPGQRRDGGYSAGGSRTVGVPVERLFAAFANETLRARWLPGVEVRLRTATPPRTYRADWAGGPTRIVAGFTAIGPTRSRVAVQHEKLTGAEQAAELKAYWRDRLAALKQLLEADGDAQ</sequence>
<protein>
    <recommendedName>
        <fullName evidence="4">DUF4287 domain-containing protein</fullName>
    </recommendedName>
</protein>
<proteinExistence type="predicted"/>
<evidence type="ECO:0000313" key="3">
    <source>
        <dbReference type="Proteomes" id="UP000279968"/>
    </source>
</evidence>
<dbReference type="EMBL" id="RBAN01000011">
    <property type="protein sequence ID" value="RKN49816.1"/>
    <property type="molecule type" value="Genomic_DNA"/>
</dbReference>